<evidence type="ECO:0000313" key="2">
    <source>
        <dbReference type="EMBL" id="AUX48781.1"/>
    </source>
</evidence>
<evidence type="ECO:0000313" key="3">
    <source>
        <dbReference type="Proteomes" id="UP000238348"/>
    </source>
</evidence>
<feature type="compositionally biased region" description="Low complexity" evidence="1">
    <location>
        <begin position="38"/>
        <end position="48"/>
    </location>
</feature>
<feature type="region of interest" description="Disordered" evidence="1">
    <location>
        <begin position="335"/>
        <end position="374"/>
    </location>
</feature>
<feature type="region of interest" description="Disordered" evidence="1">
    <location>
        <begin position="391"/>
        <end position="414"/>
    </location>
</feature>
<proteinExistence type="predicted"/>
<feature type="compositionally biased region" description="Gly residues" evidence="1">
    <location>
        <begin position="259"/>
        <end position="275"/>
    </location>
</feature>
<sequence length="414" mass="42601">MMSTAVCASKRSSMPARKGRSRGGGAAGRQSARRSRLSRSATAVPAARRATRTARPGRGRTGRARGRQHRGSGEASGHQTGRHQANAALSEDHLTVNGALEARAVQRLLGPRTAAGGFALVVPFVRDTFYYTDAEGTDRRVFRVAPLGGTVEILLGGEFPSRSACGCRRSRHTSAPWPAPGPVDDAQTDFRGERGLCMARAAAARRARGGRGRRLPGGLPGGAPEDRHVRRQLVGAHVAPRHLSAARVGLPAAAAPAARGGGRVGPGAGRRGLAGRGARPEPRARAPRRGARSARRRQAGRVRPVRDRAAADGGDRAGGGLPVADRVLTAARGAHAGRGGDAAPGARRLSPGGCADDGEDGVVTGEPPRLLATRGSSGALRLGLAARFLESHPGSRVDDVEATTDPACPAAPSP</sequence>
<feature type="compositionally biased region" description="Basic residues" evidence="1">
    <location>
        <begin position="285"/>
        <end position="300"/>
    </location>
</feature>
<feature type="compositionally biased region" description="Basic residues" evidence="1">
    <location>
        <begin position="49"/>
        <end position="70"/>
    </location>
</feature>
<dbReference type="AlphaFoldDB" id="A0A2L0FB77"/>
<dbReference type="Proteomes" id="UP000238348">
    <property type="component" value="Chromosome"/>
</dbReference>
<gene>
    <name evidence="2" type="ORF">SOCE26_103220</name>
</gene>
<feature type="region of interest" description="Disordered" evidence="1">
    <location>
        <begin position="1"/>
        <end position="84"/>
    </location>
</feature>
<dbReference type="EMBL" id="CP012673">
    <property type="protein sequence ID" value="AUX48781.1"/>
    <property type="molecule type" value="Genomic_DNA"/>
</dbReference>
<organism evidence="2 3">
    <name type="scientific">Sorangium cellulosum</name>
    <name type="common">Polyangium cellulosum</name>
    <dbReference type="NCBI Taxonomy" id="56"/>
    <lineage>
        <taxon>Bacteria</taxon>
        <taxon>Pseudomonadati</taxon>
        <taxon>Myxococcota</taxon>
        <taxon>Polyangia</taxon>
        <taxon>Polyangiales</taxon>
        <taxon>Polyangiaceae</taxon>
        <taxon>Sorangium</taxon>
    </lineage>
</organism>
<reference evidence="2 3" key="1">
    <citation type="submission" date="2015-09" db="EMBL/GenBank/DDBJ databases">
        <title>Sorangium comparison.</title>
        <authorList>
            <person name="Zaburannyi N."/>
            <person name="Bunk B."/>
            <person name="Overmann J."/>
            <person name="Mueller R."/>
        </authorList>
    </citation>
    <scope>NUCLEOTIDE SEQUENCE [LARGE SCALE GENOMIC DNA]</scope>
    <source>
        <strain evidence="2 3">So ce26</strain>
    </source>
</reference>
<feature type="region of interest" description="Disordered" evidence="1">
    <location>
        <begin position="207"/>
        <end position="226"/>
    </location>
</feature>
<feature type="compositionally biased region" description="Basic and acidic residues" evidence="1">
    <location>
        <begin position="304"/>
        <end position="315"/>
    </location>
</feature>
<protein>
    <submittedName>
        <fullName evidence="2">Uncharacterized protein</fullName>
    </submittedName>
</protein>
<name>A0A2L0FB77_SORCE</name>
<accession>A0A2L0FB77</accession>
<evidence type="ECO:0000256" key="1">
    <source>
        <dbReference type="SAM" id="MobiDB-lite"/>
    </source>
</evidence>
<feature type="region of interest" description="Disordered" evidence="1">
    <location>
        <begin position="254"/>
        <end position="322"/>
    </location>
</feature>